<name>A0ABU4WEW6_9BACT</name>
<evidence type="ECO:0000313" key="3">
    <source>
        <dbReference type="Proteomes" id="UP001275932"/>
    </source>
</evidence>
<comment type="caution">
    <text evidence="2">The sequence shown here is derived from an EMBL/GenBank/DDBJ whole genome shotgun (WGS) entry which is preliminary data.</text>
</comment>
<dbReference type="EMBL" id="JALBUT010000001">
    <property type="protein sequence ID" value="MDX8414744.1"/>
    <property type="molecule type" value="Genomic_DNA"/>
</dbReference>
<dbReference type="PANTHER" id="PTHR22916:SF3">
    <property type="entry name" value="UDP-GLCNAC:BETAGAL BETA-1,3-N-ACETYLGLUCOSAMINYLTRANSFERASE-LIKE PROTEIN 1"/>
    <property type="match status" value="1"/>
</dbReference>
<dbReference type="InterPro" id="IPR029044">
    <property type="entry name" value="Nucleotide-diphossugar_trans"/>
</dbReference>
<evidence type="ECO:0000259" key="1">
    <source>
        <dbReference type="Pfam" id="PF00535"/>
    </source>
</evidence>
<dbReference type="RefSeq" id="WP_370396193.1">
    <property type="nucleotide sequence ID" value="NZ_JALBUT010000001.1"/>
</dbReference>
<dbReference type="SUPFAM" id="SSF53448">
    <property type="entry name" value="Nucleotide-diphospho-sugar transferases"/>
    <property type="match status" value="1"/>
</dbReference>
<organism evidence="2 3">
    <name type="scientific">Intestinicryptomonas porci</name>
    <dbReference type="NCBI Taxonomy" id="2926320"/>
    <lineage>
        <taxon>Bacteria</taxon>
        <taxon>Pseudomonadati</taxon>
        <taxon>Verrucomicrobiota</taxon>
        <taxon>Opitutia</taxon>
        <taxon>Opitutales</taxon>
        <taxon>Intestinicryptomonaceae</taxon>
        <taxon>Intestinicryptomonas</taxon>
    </lineage>
</organism>
<keyword evidence="3" id="KW-1185">Reference proteome</keyword>
<evidence type="ECO:0000313" key="2">
    <source>
        <dbReference type="EMBL" id="MDX8414744.1"/>
    </source>
</evidence>
<dbReference type="Pfam" id="PF00535">
    <property type="entry name" value="Glycos_transf_2"/>
    <property type="match status" value="1"/>
</dbReference>
<gene>
    <name evidence="2" type="ORF">MOX91_00900</name>
</gene>
<sequence length="256" mass="28740">MKISIVTATFNSAKTLRDNIKSVLSQTHQDFEHIIVDGLSSDETMQIVKECEPMYNGRLRYVSEKDTGIYNAMNKGIKMATGDAVGLLNSDDVFGDSMALKAISDAFEESNADCVFGKLYIVDQIDTSKVLRISNSGPYKDGAFFRGWHPAHPTFYVKTNCYRNLGYYNEELKIAADFELMLRFIEKEKISTKFIDKVLTLQRAGGVSTKFSGHIKSNLEIIRAFKMNGMSIPLTCLPRKVIPKVLNVLKLKLGIK</sequence>
<protein>
    <submittedName>
        <fullName evidence="2">Glycosyltransferase</fullName>
    </submittedName>
</protein>
<reference evidence="2 3" key="1">
    <citation type="submission" date="2022-03" db="EMBL/GenBank/DDBJ databases">
        <title>Novel taxa within the pig intestine.</title>
        <authorList>
            <person name="Wylensek D."/>
            <person name="Bishof K."/>
            <person name="Afrizal A."/>
            <person name="Clavel T."/>
        </authorList>
    </citation>
    <scope>NUCLEOTIDE SEQUENCE [LARGE SCALE GENOMIC DNA]</scope>
    <source>
        <strain evidence="2 3">CLA-KB-P66</strain>
    </source>
</reference>
<dbReference type="Gene3D" id="3.90.550.10">
    <property type="entry name" value="Spore Coat Polysaccharide Biosynthesis Protein SpsA, Chain A"/>
    <property type="match status" value="1"/>
</dbReference>
<dbReference type="Proteomes" id="UP001275932">
    <property type="component" value="Unassembled WGS sequence"/>
</dbReference>
<feature type="domain" description="Glycosyltransferase 2-like" evidence="1">
    <location>
        <begin position="4"/>
        <end position="151"/>
    </location>
</feature>
<dbReference type="InterPro" id="IPR001173">
    <property type="entry name" value="Glyco_trans_2-like"/>
</dbReference>
<proteinExistence type="predicted"/>
<dbReference type="PANTHER" id="PTHR22916">
    <property type="entry name" value="GLYCOSYLTRANSFERASE"/>
    <property type="match status" value="1"/>
</dbReference>
<dbReference type="CDD" id="cd06433">
    <property type="entry name" value="GT_2_WfgS_like"/>
    <property type="match status" value="1"/>
</dbReference>
<accession>A0ABU4WEW6</accession>